<evidence type="ECO:0000313" key="1">
    <source>
        <dbReference type="EMBL" id="KAJ4442372.1"/>
    </source>
</evidence>
<keyword evidence="2" id="KW-1185">Reference proteome</keyword>
<comment type="caution">
    <text evidence="1">The sequence shown here is derived from an EMBL/GenBank/DDBJ whole genome shotgun (WGS) entry which is preliminary data.</text>
</comment>
<dbReference type="PANTHER" id="PTHR47326:SF1">
    <property type="entry name" value="HTH PSQ-TYPE DOMAIN-CONTAINING PROTEIN"/>
    <property type="match status" value="1"/>
</dbReference>
<accession>A0ABQ8T938</accession>
<name>A0ABQ8T938_PERAM</name>
<evidence type="ECO:0000313" key="2">
    <source>
        <dbReference type="Proteomes" id="UP001148838"/>
    </source>
</evidence>
<dbReference type="EMBL" id="JAJSOF020000013">
    <property type="protein sequence ID" value="KAJ4442372.1"/>
    <property type="molecule type" value="Genomic_DNA"/>
</dbReference>
<protein>
    <submittedName>
        <fullName evidence="1">Uncharacterized protein</fullName>
    </submittedName>
</protein>
<reference evidence="1 2" key="1">
    <citation type="journal article" date="2022" name="Allergy">
        <title>Genome assembly and annotation of Periplaneta americana reveal a comprehensive cockroach allergen profile.</title>
        <authorList>
            <person name="Wang L."/>
            <person name="Xiong Q."/>
            <person name="Saelim N."/>
            <person name="Wang L."/>
            <person name="Nong W."/>
            <person name="Wan A.T."/>
            <person name="Shi M."/>
            <person name="Liu X."/>
            <person name="Cao Q."/>
            <person name="Hui J.H.L."/>
            <person name="Sookrung N."/>
            <person name="Leung T.F."/>
            <person name="Tungtrongchitr A."/>
            <person name="Tsui S.K.W."/>
        </authorList>
    </citation>
    <scope>NUCLEOTIDE SEQUENCE [LARGE SCALE GENOMIC DNA]</scope>
    <source>
        <strain evidence="1">PWHHKU_190912</strain>
    </source>
</reference>
<dbReference type="PANTHER" id="PTHR47326">
    <property type="entry name" value="TRANSPOSABLE ELEMENT TC3 TRANSPOSASE-LIKE PROTEIN"/>
    <property type="match status" value="1"/>
</dbReference>
<dbReference type="InterPro" id="IPR036397">
    <property type="entry name" value="RNaseH_sf"/>
</dbReference>
<dbReference type="Proteomes" id="UP001148838">
    <property type="component" value="Unassembled WGS sequence"/>
</dbReference>
<organism evidence="1 2">
    <name type="scientific">Periplaneta americana</name>
    <name type="common">American cockroach</name>
    <name type="synonym">Blatta americana</name>
    <dbReference type="NCBI Taxonomy" id="6978"/>
    <lineage>
        <taxon>Eukaryota</taxon>
        <taxon>Metazoa</taxon>
        <taxon>Ecdysozoa</taxon>
        <taxon>Arthropoda</taxon>
        <taxon>Hexapoda</taxon>
        <taxon>Insecta</taxon>
        <taxon>Pterygota</taxon>
        <taxon>Neoptera</taxon>
        <taxon>Polyneoptera</taxon>
        <taxon>Dictyoptera</taxon>
        <taxon>Blattodea</taxon>
        <taxon>Blattoidea</taxon>
        <taxon>Blattidae</taxon>
        <taxon>Blattinae</taxon>
        <taxon>Periplaneta</taxon>
    </lineage>
</organism>
<proteinExistence type="predicted"/>
<gene>
    <name evidence="1" type="ORF">ANN_03958</name>
</gene>
<dbReference type="Gene3D" id="3.30.420.10">
    <property type="entry name" value="Ribonuclease H-like superfamily/Ribonuclease H"/>
    <property type="match status" value="1"/>
</dbReference>
<sequence>MLGTMIPRLNDLFENENGFYFEQDGTSAHFHVNARNFLDRTLNQRWIGRRGSAAGLPPRSPDLTPPDFYLWGPLKDTVIGLLAVFEKRKQLLLAGLLQRRVNDSSPSRLLCVRCEWELQAMFSPKQARVDTNLPEYRWKL</sequence>